<evidence type="ECO:0000256" key="4">
    <source>
        <dbReference type="ARBA" id="ARBA00022857"/>
    </source>
</evidence>
<dbReference type="GO" id="GO:0003955">
    <property type="term" value="F:NAD(P)H dehydrogenase (quinone) activity"/>
    <property type="evidence" value="ECO:0007669"/>
    <property type="project" value="TreeGrafter"/>
</dbReference>
<name>A0A4V3RZE8_9PROT</name>
<comment type="cofactor">
    <cofactor evidence="8">
        <name>FAD</name>
        <dbReference type="ChEBI" id="CHEBI:57692"/>
    </cofactor>
    <text evidence="8">Binds 1 FAD per subunit.</text>
</comment>
<feature type="binding site" evidence="8">
    <location>
        <position position="265"/>
    </location>
    <ligand>
        <name>NAD(+)</name>
        <dbReference type="ChEBI" id="CHEBI:57540"/>
    </ligand>
</feature>
<evidence type="ECO:0000256" key="9">
    <source>
        <dbReference type="PIRSR" id="PIRSR000350-4"/>
    </source>
</evidence>
<organism evidence="13 14">
    <name type="scientific">Marinicauda pacifica</name>
    <dbReference type="NCBI Taxonomy" id="1133559"/>
    <lineage>
        <taxon>Bacteria</taxon>
        <taxon>Pseudomonadati</taxon>
        <taxon>Pseudomonadota</taxon>
        <taxon>Alphaproteobacteria</taxon>
        <taxon>Maricaulales</taxon>
        <taxon>Maricaulaceae</taxon>
        <taxon>Marinicauda</taxon>
    </lineage>
</organism>
<dbReference type="InterPro" id="IPR016156">
    <property type="entry name" value="FAD/NAD-linked_Rdtase_dimer_sf"/>
</dbReference>
<feature type="domain" description="FAD/NAD(P)-binding" evidence="12">
    <location>
        <begin position="9"/>
        <end position="320"/>
    </location>
</feature>
<keyword evidence="5 10" id="KW-0560">Oxidoreductase</keyword>
<dbReference type="OrthoDB" id="7622990at2"/>
<keyword evidence="6" id="KW-1015">Disulfide bond</keyword>
<comment type="caution">
    <text evidence="13">The sequence shown here is derived from an EMBL/GenBank/DDBJ whole genome shotgun (WGS) entry which is preliminary data.</text>
</comment>
<evidence type="ECO:0000313" key="13">
    <source>
        <dbReference type="EMBL" id="TGY93989.1"/>
    </source>
</evidence>
<dbReference type="PIRSF" id="PIRSF000350">
    <property type="entry name" value="Mercury_reductase_MerA"/>
    <property type="match status" value="1"/>
</dbReference>
<dbReference type="SUPFAM" id="SSF55424">
    <property type="entry name" value="FAD/NAD-linked reductases, dimerisation (C-terminal) domain"/>
    <property type="match status" value="1"/>
</dbReference>
<keyword evidence="14" id="KW-1185">Reference proteome</keyword>
<evidence type="ECO:0000256" key="6">
    <source>
        <dbReference type="ARBA" id="ARBA00023157"/>
    </source>
</evidence>
<comment type="similarity">
    <text evidence="1 10">Belongs to the class-I pyridine nucleotide-disulfide oxidoreductase family.</text>
</comment>
<keyword evidence="2 10" id="KW-0285">Flavoprotein</keyword>
<dbReference type="Pfam" id="PF07992">
    <property type="entry name" value="Pyr_redox_2"/>
    <property type="match status" value="1"/>
</dbReference>
<dbReference type="FunFam" id="3.30.390.30:FF:000001">
    <property type="entry name" value="Dihydrolipoyl dehydrogenase"/>
    <property type="match status" value="1"/>
</dbReference>
<evidence type="ECO:0000259" key="11">
    <source>
        <dbReference type="Pfam" id="PF02852"/>
    </source>
</evidence>
<dbReference type="PRINTS" id="PR00411">
    <property type="entry name" value="PNDRDTASEI"/>
</dbReference>
<gene>
    <name evidence="13" type="ORF">E5162_01490</name>
</gene>
<feature type="disulfide bond" description="Redox-active" evidence="9">
    <location>
        <begin position="45"/>
        <end position="50"/>
    </location>
</feature>
<dbReference type="PANTHER" id="PTHR43014">
    <property type="entry name" value="MERCURIC REDUCTASE"/>
    <property type="match status" value="1"/>
</dbReference>
<dbReference type="InterPro" id="IPR004099">
    <property type="entry name" value="Pyr_nucl-diS_OxRdtase_dimer"/>
</dbReference>
<protein>
    <submittedName>
        <fullName evidence="13">Dihydrolipoamide dehydrogenase</fullName>
    </submittedName>
</protein>
<dbReference type="AlphaFoldDB" id="A0A4V3RZE8"/>
<dbReference type="GO" id="GO:0050660">
    <property type="term" value="F:flavin adenine dinucleotide binding"/>
    <property type="evidence" value="ECO:0007669"/>
    <property type="project" value="TreeGrafter"/>
</dbReference>
<evidence type="ECO:0000259" key="12">
    <source>
        <dbReference type="Pfam" id="PF07992"/>
    </source>
</evidence>
<evidence type="ECO:0000256" key="8">
    <source>
        <dbReference type="PIRSR" id="PIRSR000350-3"/>
    </source>
</evidence>
<evidence type="ECO:0000256" key="1">
    <source>
        <dbReference type="ARBA" id="ARBA00007532"/>
    </source>
</evidence>
<dbReference type="EMBL" id="SRXV01000001">
    <property type="protein sequence ID" value="TGY93989.1"/>
    <property type="molecule type" value="Genomic_DNA"/>
</dbReference>
<dbReference type="PANTHER" id="PTHR43014:SF2">
    <property type="entry name" value="MERCURIC REDUCTASE"/>
    <property type="match status" value="1"/>
</dbReference>
<dbReference type="Proteomes" id="UP000305451">
    <property type="component" value="Unassembled WGS sequence"/>
</dbReference>
<dbReference type="Gene3D" id="3.30.390.30">
    <property type="match status" value="1"/>
</dbReference>
<keyword evidence="8" id="KW-0547">Nucleotide-binding</keyword>
<feature type="binding site" evidence="8">
    <location>
        <position position="305"/>
    </location>
    <ligand>
        <name>NAD(+)</name>
        <dbReference type="ChEBI" id="CHEBI:57540"/>
    </ligand>
</feature>
<keyword evidence="4" id="KW-0521">NADP</keyword>
<dbReference type="InterPro" id="IPR001100">
    <property type="entry name" value="Pyr_nuc-diS_OxRdtase"/>
</dbReference>
<evidence type="ECO:0000256" key="3">
    <source>
        <dbReference type="ARBA" id="ARBA00022827"/>
    </source>
</evidence>
<dbReference type="Pfam" id="PF02852">
    <property type="entry name" value="Pyr_redox_dim"/>
    <property type="match status" value="1"/>
</dbReference>
<keyword evidence="8" id="KW-0520">NAD</keyword>
<feature type="binding site" evidence="8">
    <location>
        <position position="54"/>
    </location>
    <ligand>
        <name>FAD</name>
        <dbReference type="ChEBI" id="CHEBI:57692"/>
    </ligand>
</feature>
<dbReference type="InterPro" id="IPR023753">
    <property type="entry name" value="FAD/NAD-binding_dom"/>
</dbReference>
<dbReference type="InterPro" id="IPR036188">
    <property type="entry name" value="FAD/NAD-bd_sf"/>
</dbReference>
<sequence>MTVIRIKADLCVIGAGSAGLTVASGAAQLGRKVVLFEKGEMGGDCLNYGCVPSKALLTAAHHAYAVRTGARMGVCASEPEIDFAKVRAHIQRAIDAIHPNDSQERFEALGVTVIREHASFVDERTVRSETREVVAKRFVLATGTRARIPPIDGLDRVDYLTNANIWDLETRPDRLVILGGGPIGCELGQAFRRLGAEVTIIEADRLLGRMDADHAGRVREALINDGVDLTEGSKAARVDGTATDVSVTLDDGRRVTGSHLLVAIGREPVFDGLGLEAAGIETDEAGLVCDDKLKTGNPRVFAAGDIAGKGALTHLAGWHGSVIVRNLYFGLPTKQSSAAIPAAVYTDPPLAQIGLTEAGARERHGDDISVASAAFDDNDRAIAEGLETGGVKLILGKGGKVLGASIVGERADDLLQIVSLTVHKGGKVRDLTEAIAPYPTRGEIWKHAANAHFQPVVFGRWAKMWAGLLSRFH</sequence>
<keyword evidence="3 8" id="KW-0274">FAD</keyword>
<dbReference type="Gene3D" id="3.50.50.60">
    <property type="entry name" value="FAD/NAD(P)-binding domain"/>
    <property type="match status" value="2"/>
</dbReference>
<keyword evidence="7 10" id="KW-0676">Redox-active center</keyword>
<dbReference type="GO" id="GO:0016668">
    <property type="term" value="F:oxidoreductase activity, acting on a sulfur group of donors, NAD(P) as acceptor"/>
    <property type="evidence" value="ECO:0007669"/>
    <property type="project" value="InterPro"/>
</dbReference>
<dbReference type="SUPFAM" id="SSF51905">
    <property type="entry name" value="FAD/NAD(P)-binding domain"/>
    <property type="match status" value="1"/>
</dbReference>
<reference evidence="13 14" key="1">
    <citation type="journal article" date="2013" name="Int. J. Syst. Evol. Microbiol.">
        <title>Marinicauda pacifica gen. nov., sp. nov., a prosthecate alphaproteobacterium of the family Hyphomonadaceae isolated from deep seawater.</title>
        <authorList>
            <person name="Zhang X.Y."/>
            <person name="Li G.W."/>
            <person name="Wang C.S."/>
            <person name="Zhang Y.J."/>
            <person name="Xu X.W."/>
            <person name="Li H."/>
            <person name="Liu A."/>
            <person name="Liu C."/>
            <person name="Xie B.B."/>
            <person name="Qin Q.L."/>
            <person name="Xu Z."/>
            <person name="Chen X.L."/>
            <person name="Zhou B.C."/>
            <person name="Zhang Y.Z."/>
        </authorList>
    </citation>
    <scope>NUCLEOTIDE SEQUENCE [LARGE SCALE GENOMIC DNA]</scope>
    <source>
        <strain evidence="13 14">P-1 km-3</strain>
    </source>
</reference>
<dbReference type="PROSITE" id="PS00076">
    <property type="entry name" value="PYRIDINE_REDOX_1"/>
    <property type="match status" value="1"/>
</dbReference>
<evidence type="ECO:0000256" key="7">
    <source>
        <dbReference type="ARBA" id="ARBA00023284"/>
    </source>
</evidence>
<evidence type="ECO:0000256" key="10">
    <source>
        <dbReference type="RuleBase" id="RU003691"/>
    </source>
</evidence>
<feature type="binding site" evidence="8">
    <location>
        <position position="202"/>
    </location>
    <ligand>
        <name>NAD(+)</name>
        <dbReference type="ChEBI" id="CHEBI:57540"/>
    </ligand>
</feature>
<evidence type="ECO:0000256" key="2">
    <source>
        <dbReference type="ARBA" id="ARBA00022630"/>
    </source>
</evidence>
<feature type="domain" description="Pyridine nucleotide-disulphide oxidoreductase dimerisation" evidence="11">
    <location>
        <begin position="340"/>
        <end position="449"/>
    </location>
</feature>
<accession>A0A4V3RZE8</accession>
<dbReference type="PRINTS" id="PR00368">
    <property type="entry name" value="FADPNR"/>
</dbReference>
<evidence type="ECO:0000256" key="5">
    <source>
        <dbReference type="ARBA" id="ARBA00023002"/>
    </source>
</evidence>
<feature type="binding site" evidence="8">
    <location>
        <begin position="179"/>
        <end position="186"/>
    </location>
    <ligand>
        <name>NAD(+)</name>
        <dbReference type="ChEBI" id="CHEBI:57540"/>
    </ligand>
</feature>
<evidence type="ECO:0000313" key="14">
    <source>
        <dbReference type="Proteomes" id="UP000305451"/>
    </source>
</evidence>
<proteinExistence type="inferred from homology"/>
<dbReference type="RefSeq" id="WP_135943184.1">
    <property type="nucleotide sequence ID" value="NZ_BMEI01000001.1"/>
</dbReference>
<dbReference type="InterPro" id="IPR012999">
    <property type="entry name" value="Pyr_OxRdtase_I_AS"/>
</dbReference>